<evidence type="ECO:0000256" key="6">
    <source>
        <dbReference type="ARBA" id="ARBA00022679"/>
    </source>
</evidence>
<dbReference type="InterPro" id="IPR040079">
    <property type="entry name" value="Glutathione_S-Trfase"/>
</dbReference>
<dbReference type="GO" id="GO:0004364">
    <property type="term" value="F:glutathione transferase activity"/>
    <property type="evidence" value="ECO:0007669"/>
    <property type="project" value="UniProtKB-EC"/>
</dbReference>
<dbReference type="Pfam" id="PF02798">
    <property type="entry name" value="GST_N"/>
    <property type="match status" value="1"/>
</dbReference>
<feature type="domain" description="GST N-terminal" evidence="8">
    <location>
        <begin position="64"/>
        <end position="121"/>
    </location>
</feature>
<dbReference type="InterPro" id="IPR036249">
    <property type="entry name" value="Thioredoxin-like_sf"/>
</dbReference>
<name>A0A438F3B7_VITVI</name>
<dbReference type="Pfam" id="PF00043">
    <property type="entry name" value="GST_C"/>
    <property type="match status" value="1"/>
</dbReference>
<protein>
    <recommendedName>
        <fullName evidence="3">glutathione transferase</fullName>
        <ecNumber evidence="3">2.5.1.18</ecNumber>
    </recommendedName>
</protein>
<evidence type="ECO:0000259" key="8">
    <source>
        <dbReference type="PROSITE" id="PS50404"/>
    </source>
</evidence>
<proteinExistence type="inferred from homology"/>
<gene>
    <name evidence="10" type="primary">GSTF_0</name>
    <name evidence="10" type="ORF">CK203_071424</name>
</gene>
<dbReference type="OrthoDB" id="422574at2759"/>
<dbReference type="PROSITE" id="PS50404">
    <property type="entry name" value="GST_NTER"/>
    <property type="match status" value="1"/>
</dbReference>
<dbReference type="GO" id="GO:0009407">
    <property type="term" value="P:toxin catabolic process"/>
    <property type="evidence" value="ECO:0007669"/>
    <property type="project" value="UniProtKB-ARBA"/>
</dbReference>
<dbReference type="SFLD" id="SFLDS00019">
    <property type="entry name" value="Glutathione_Transferase_(cytos"/>
    <property type="match status" value="1"/>
</dbReference>
<sequence>MYLFRLPALQTSYPMPSGHIYAKRGRKVIFQLILSDARQSWLFGNCMEPLIPLPPCDPWLSLFEHDVEFELIPVDFQAGELKKMPSLSPFGELPVFQEGDLTLFESRTIMRYISHEYGKRGEEQVYEIPKLQGIAAAWIDVEDHQFDPPASKLIWELVFKPQKGLPTDEGVVEEEEAKLVKVLDVYEERLSNSVFLGGDKFTSADLTHIPSLYLLMKTPVKRLFEERPRVRAWYRGVMSRPGWEKMVEMVEKVRA</sequence>
<evidence type="ECO:0000256" key="1">
    <source>
        <dbReference type="ARBA" id="ARBA00004514"/>
    </source>
</evidence>
<comment type="caution">
    <text evidence="10">The sequence shown here is derived from an EMBL/GenBank/DDBJ whole genome shotgun (WGS) entry which is preliminary data.</text>
</comment>
<comment type="similarity">
    <text evidence="2">Belongs to the GST superfamily. Phi family.</text>
</comment>
<dbReference type="PANTHER" id="PTHR43900:SF37">
    <property type="entry name" value="GLUTATHIONE TRANSFERASE"/>
    <property type="match status" value="1"/>
</dbReference>
<comment type="subcellular location">
    <subcellularLocation>
        <location evidence="1">Cytoplasm</location>
        <location evidence="1">Cytosol</location>
    </subcellularLocation>
</comment>
<dbReference type="AlphaFoldDB" id="A0A438F3B7"/>
<dbReference type="InterPro" id="IPR004045">
    <property type="entry name" value="Glutathione_S-Trfase_N"/>
</dbReference>
<evidence type="ECO:0000256" key="7">
    <source>
        <dbReference type="ARBA" id="ARBA00047960"/>
    </source>
</evidence>
<keyword evidence="6 10" id="KW-0808">Transferase</keyword>
<dbReference type="EC" id="2.5.1.18" evidence="3"/>
<dbReference type="InterPro" id="IPR034347">
    <property type="entry name" value="GST_Phi_C"/>
</dbReference>
<dbReference type="SFLD" id="SFLDG00358">
    <property type="entry name" value="Main_(cytGST)"/>
    <property type="match status" value="1"/>
</dbReference>
<feature type="domain" description="GST C-terminal" evidence="9">
    <location>
        <begin position="128"/>
        <end position="255"/>
    </location>
</feature>
<evidence type="ECO:0000256" key="4">
    <source>
        <dbReference type="ARBA" id="ARBA00022490"/>
    </source>
</evidence>
<dbReference type="SUPFAM" id="SSF52833">
    <property type="entry name" value="Thioredoxin-like"/>
    <property type="match status" value="1"/>
</dbReference>
<dbReference type="Gene3D" id="3.40.30.10">
    <property type="entry name" value="Glutaredoxin"/>
    <property type="match status" value="1"/>
</dbReference>
<dbReference type="PROSITE" id="PS50405">
    <property type="entry name" value="GST_CTER"/>
    <property type="match status" value="1"/>
</dbReference>
<dbReference type="CDD" id="cd03187">
    <property type="entry name" value="GST_C_Phi"/>
    <property type="match status" value="1"/>
</dbReference>
<comment type="catalytic activity">
    <reaction evidence="7">
        <text>RX + glutathione = an S-substituted glutathione + a halide anion + H(+)</text>
        <dbReference type="Rhea" id="RHEA:16437"/>
        <dbReference type="ChEBI" id="CHEBI:15378"/>
        <dbReference type="ChEBI" id="CHEBI:16042"/>
        <dbReference type="ChEBI" id="CHEBI:17792"/>
        <dbReference type="ChEBI" id="CHEBI:57925"/>
        <dbReference type="ChEBI" id="CHEBI:90779"/>
        <dbReference type="EC" id="2.5.1.18"/>
    </reaction>
</comment>
<keyword evidence="5" id="KW-0216">Detoxification</keyword>
<evidence type="ECO:0000313" key="11">
    <source>
        <dbReference type="Proteomes" id="UP000288805"/>
    </source>
</evidence>
<dbReference type="EMBL" id="QGNW01001126">
    <property type="protein sequence ID" value="RVW54517.1"/>
    <property type="molecule type" value="Genomic_DNA"/>
</dbReference>
<dbReference type="FunFam" id="1.20.1050.10:FF:000004">
    <property type="entry name" value="Glutathione S-transferase F2"/>
    <property type="match status" value="1"/>
</dbReference>
<dbReference type="Gene3D" id="1.20.1050.10">
    <property type="match status" value="1"/>
</dbReference>
<evidence type="ECO:0000256" key="2">
    <source>
        <dbReference type="ARBA" id="ARBA00010128"/>
    </source>
</evidence>
<accession>A0A438F3B7</accession>
<evidence type="ECO:0000256" key="5">
    <source>
        <dbReference type="ARBA" id="ARBA00022575"/>
    </source>
</evidence>
<evidence type="ECO:0000256" key="3">
    <source>
        <dbReference type="ARBA" id="ARBA00012452"/>
    </source>
</evidence>
<dbReference type="InterPro" id="IPR004046">
    <property type="entry name" value="GST_C"/>
</dbReference>
<dbReference type="Proteomes" id="UP000288805">
    <property type="component" value="Unassembled WGS sequence"/>
</dbReference>
<dbReference type="InterPro" id="IPR010987">
    <property type="entry name" value="Glutathione-S-Trfase_C-like"/>
</dbReference>
<keyword evidence="4" id="KW-0963">Cytoplasm</keyword>
<reference evidence="10 11" key="1">
    <citation type="journal article" date="2018" name="PLoS Genet.">
        <title>Population sequencing reveals clonal diversity and ancestral inbreeding in the grapevine cultivar Chardonnay.</title>
        <authorList>
            <person name="Roach M.J."/>
            <person name="Johnson D.L."/>
            <person name="Bohlmann J."/>
            <person name="van Vuuren H.J."/>
            <person name="Jones S.J."/>
            <person name="Pretorius I.S."/>
            <person name="Schmidt S.A."/>
            <person name="Borneman A.R."/>
        </authorList>
    </citation>
    <scope>NUCLEOTIDE SEQUENCE [LARGE SCALE GENOMIC DNA]</scope>
    <source>
        <strain evidence="11">cv. Chardonnay</strain>
        <tissue evidence="10">Leaf</tissue>
    </source>
</reference>
<dbReference type="GO" id="GO:0005829">
    <property type="term" value="C:cytosol"/>
    <property type="evidence" value="ECO:0007669"/>
    <property type="project" value="UniProtKB-SubCell"/>
</dbReference>
<dbReference type="SUPFAM" id="SSF47616">
    <property type="entry name" value="GST C-terminal domain-like"/>
    <property type="match status" value="1"/>
</dbReference>
<evidence type="ECO:0000313" key="10">
    <source>
        <dbReference type="EMBL" id="RVW54517.1"/>
    </source>
</evidence>
<organism evidence="10 11">
    <name type="scientific">Vitis vinifera</name>
    <name type="common">Grape</name>
    <dbReference type="NCBI Taxonomy" id="29760"/>
    <lineage>
        <taxon>Eukaryota</taxon>
        <taxon>Viridiplantae</taxon>
        <taxon>Streptophyta</taxon>
        <taxon>Embryophyta</taxon>
        <taxon>Tracheophyta</taxon>
        <taxon>Spermatophyta</taxon>
        <taxon>Magnoliopsida</taxon>
        <taxon>eudicotyledons</taxon>
        <taxon>Gunneridae</taxon>
        <taxon>Pentapetalae</taxon>
        <taxon>rosids</taxon>
        <taxon>Vitales</taxon>
        <taxon>Vitaceae</taxon>
        <taxon>Viteae</taxon>
        <taxon>Vitis</taxon>
    </lineage>
</organism>
<evidence type="ECO:0000259" key="9">
    <source>
        <dbReference type="PROSITE" id="PS50405"/>
    </source>
</evidence>
<dbReference type="PANTHER" id="PTHR43900">
    <property type="entry name" value="GLUTATHIONE S-TRANSFERASE RHO"/>
    <property type="match status" value="1"/>
</dbReference>
<dbReference type="InterPro" id="IPR036282">
    <property type="entry name" value="Glutathione-S-Trfase_C_sf"/>
</dbReference>